<organism evidence="2 3">
    <name type="scientific">Daphnia magna</name>
    <dbReference type="NCBI Taxonomy" id="35525"/>
    <lineage>
        <taxon>Eukaryota</taxon>
        <taxon>Metazoa</taxon>
        <taxon>Ecdysozoa</taxon>
        <taxon>Arthropoda</taxon>
        <taxon>Crustacea</taxon>
        <taxon>Branchiopoda</taxon>
        <taxon>Diplostraca</taxon>
        <taxon>Cladocera</taxon>
        <taxon>Anomopoda</taxon>
        <taxon>Daphniidae</taxon>
        <taxon>Daphnia</taxon>
    </lineage>
</organism>
<proteinExistence type="predicted"/>
<keyword evidence="3" id="KW-1185">Reference proteome</keyword>
<accession>A0ABR0B5I7</accession>
<gene>
    <name evidence="2" type="ORF">OUZ56_029002</name>
</gene>
<feature type="region of interest" description="Disordered" evidence="1">
    <location>
        <begin position="30"/>
        <end position="57"/>
    </location>
</feature>
<dbReference type="EMBL" id="JAOYFB010000040">
    <property type="protein sequence ID" value="KAK4036955.1"/>
    <property type="molecule type" value="Genomic_DNA"/>
</dbReference>
<comment type="caution">
    <text evidence="2">The sequence shown here is derived from an EMBL/GenBank/DDBJ whole genome shotgun (WGS) entry which is preliminary data.</text>
</comment>
<evidence type="ECO:0000313" key="2">
    <source>
        <dbReference type="EMBL" id="KAK4036955.1"/>
    </source>
</evidence>
<name>A0ABR0B5I7_9CRUS</name>
<evidence type="ECO:0000256" key="1">
    <source>
        <dbReference type="SAM" id="MobiDB-lite"/>
    </source>
</evidence>
<sequence>MSFRPPRPLQPSVLLQMRIVWQHTRTYIPRCKPGQKRDRPNLGKVNRNTGNETDMDNMRNKWAHAYGVRITDNR</sequence>
<reference evidence="2 3" key="1">
    <citation type="journal article" date="2023" name="Nucleic Acids Res.">
        <title>The hologenome of Daphnia magna reveals possible DNA methylation and microbiome-mediated evolution of the host genome.</title>
        <authorList>
            <person name="Chaturvedi A."/>
            <person name="Li X."/>
            <person name="Dhandapani V."/>
            <person name="Marshall H."/>
            <person name="Kissane S."/>
            <person name="Cuenca-Cambronero M."/>
            <person name="Asole G."/>
            <person name="Calvet F."/>
            <person name="Ruiz-Romero M."/>
            <person name="Marangio P."/>
            <person name="Guigo R."/>
            <person name="Rago D."/>
            <person name="Mirbahai L."/>
            <person name="Eastwood N."/>
            <person name="Colbourne J.K."/>
            <person name="Zhou J."/>
            <person name="Mallon E."/>
            <person name="Orsini L."/>
        </authorList>
    </citation>
    <scope>NUCLEOTIDE SEQUENCE [LARGE SCALE GENOMIC DNA]</scope>
    <source>
        <strain evidence="2">LRV0_1</strain>
    </source>
</reference>
<evidence type="ECO:0000313" key="3">
    <source>
        <dbReference type="Proteomes" id="UP001234178"/>
    </source>
</evidence>
<dbReference type="Proteomes" id="UP001234178">
    <property type="component" value="Unassembled WGS sequence"/>
</dbReference>
<protein>
    <submittedName>
        <fullName evidence="2">Uncharacterized protein</fullName>
    </submittedName>
</protein>